<dbReference type="Pfam" id="PF12802">
    <property type="entry name" value="MarR_2"/>
    <property type="match status" value="1"/>
</dbReference>
<keyword evidence="3" id="KW-1185">Reference proteome</keyword>
<protein>
    <submittedName>
        <fullName evidence="2">MarR family transcriptional regulator</fullName>
    </submittedName>
</protein>
<dbReference type="InterPro" id="IPR036390">
    <property type="entry name" value="WH_DNA-bd_sf"/>
</dbReference>
<dbReference type="Proteomes" id="UP000078368">
    <property type="component" value="Unassembled WGS sequence"/>
</dbReference>
<dbReference type="Gene3D" id="1.10.10.10">
    <property type="entry name" value="Winged helix-like DNA-binding domain superfamily/Winged helix DNA-binding domain"/>
    <property type="match status" value="1"/>
</dbReference>
<comment type="caution">
    <text evidence="2">The sequence shown here is derived from an EMBL/GenBank/DDBJ whole genome shotgun (WGS) entry which is preliminary data.</text>
</comment>
<dbReference type="AlphaFoldDB" id="A0A179B5X3"/>
<evidence type="ECO:0000259" key="1">
    <source>
        <dbReference type="PROSITE" id="PS50995"/>
    </source>
</evidence>
<gene>
    <name evidence="2" type="ORF">A4H34_03965</name>
</gene>
<feature type="domain" description="HTH marR-type" evidence="1">
    <location>
        <begin position="1"/>
        <end position="136"/>
    </location>
</feature>
<dbReference type="InterPro" id="IPR039422">
    <property type="entry name" value="MarR/SlyA-like"/>
</dbReference>
<dbReference type="EMBL" id="LVZK01000001">
    <property type="protein sequence ID" value="OAP87077.1"/>
    <property type="molecule type" value="Genomic_DNA"/>
</dbReference>
<sequence length="138" mass="14554">MTILQAACFRLGMAGSQITQAFSQRVERLGLTHKQVGLLAAVDAGHASSQRDIATRLNVAPSLVVALVDQLADLGAVGRERSAADRRVQVITLTPKGRELLAESAAAAEELDAELRARLSPAGRKALATALDELELSD</sequence>
<reference evidence="2 3" key="1">
    <citation type="submission" date="2016-04" db="EMBL/GenBank/DDBJ databases">
        <title>Peptidophaga gingivicola gen. nov., sp. nov., isolated from human subgingival plaque.</title>
        <authorList>
            <person name="Beall C.J."/>
            <person name="Mokrzan E.M."/>
            <person name="Griffen A.L."/>
            <person name="Leys E.J."/>
        </authorList>
    </citation>
    <scope>NUCLEOTIDE SEQUENCE [LARGE SCALE GENOMIC DNA]</scope>
    <source>
        <strain evidence="2 3">BA112</strain>
    </source>
</reference>
<name>A0A179B5X3_9ACTO</name>
<dbReference type="GO" id="GO:0003700">
    <property type="term" value="F:DNA-binding transcription factor activity"/>
    <property type="evidence" value="ECO:0007669"/>
    <property type="project" value="InterPro"/>
</dbReference>
<dbReference type="PANTHER" id="PTHR33164:SF57">
    <property type="entry name" value="MARR-FAMILY TRANSCRIPTIONAL REGULATOR"/>
    <property type="match status" value="1"/>
</dbReference>
<dbReference type="InterPro" id="IPR036388">
    <property type="entry name" value="WH-like_DNA-bd_sf"/>
</dbReference>
<dbReference type="PROSITE" id="PS50995">
    <property type="entry name" value="HTH_MARR_2"/>
    <property type="match status" value="1"/>
</dbReference>
<dbReference type="SMART" id="SM00347">
    <property type="entry name" value="HTH_MARR"/>
    <property type="match status" value="1"/>
</dbReference>
<accession>A0A179B5X3</accession>
<proteinExistence type="predicted"/>
<organism evidence="2 3">
    <name type="scientific">Peptidiphaga gingivicola</name>
    <dbReference type="NCBI Taxonomy" id="2741497"/>
    <lineage>
        <taxon>Bacteria</taxon>
        <taxon>Bacillati</taxon>
        <taxon>Actinomycetota</taxon>
        <taxon>Actinomycetes</taxon>
        <taxon>Actinomycetales</taxon>
        <taxon>Actinomycetaceae</taxon>
        <taxon>Peptidiphaga</taxon>
    </lineage>
</organism>
<dbReference type="GO" id="GO:0006950">
    <property type="term" value="P:response to stress"/>
    <property type="evidence" value="ECO:0007669"/>
    <property type="project" value="TreeGrafter"/>
</dbReference>
<evidence type="ECO:0000313" key="3">
    <source>
        <dbReference type="Proteomes" id="UP000078368"/>
    </source>
</evidence>
<evidence type="ECO:0000313" key="2">
    <source>
        <dbReference type="EMBL" id="OAP87077.1"/>
    </source>
</evidence>
<dbReference type="InterPro" id="IPR000835">
    <property type="entry name" value="HTH_MarR-typ"/>
</dbReference>
<dbReference type="STRING" id="1823756.A4H34_03965"/>
<dbReference type="PANTHER" id="PTHR33164">
    <property type="entry name" value="TRANSCRIPTIONAL REGULATOR, MARR FAMILY"/>
    <property type="match status" value="1"/>
</dbReference>
<dbReference type="SUPFAM" id="SSF46785">
    <property type="entry name" value="Winged helix' DNA-binding domain"/>
    <property type="match status" value="1"/>
</dbReference>